<gene>
    <name evidence="2" type="ORF">FD37_GL001425</name>
</gene>
<dbReference type="EMBL" id="AZFC01000016">
    <property type="protein sequence ID" value="KRL48298.1"/>
    <property type="molecule type" value="Genomic_DNA"/>
</dbReference>
<reference evidence="2 3" key="1">
    <citation type="journal article" date="2015" name="Genome Announc.">
        <title>Expanding the biotechnology potential of lactobacilli through comparative genomics of 213 strains and associated genera.</title>
        <authorList>
            <person name="Sun Z."/>
            <person name="Harris H.M."/>
            <person name="McCann A."/>
            <person name="Guo C."/>
            <person name="Argimon S."/>
            <person name="Zhang W."/>
            <person name="Yang X."/>
            <person name="Jeffery I.B."/>
            <person name="Cooney J.C."/>
            <person name="Kagawa T.F."/>
            <person name="Liu W."/>
            <person name="Song Y."/>
            <person name="Salvetti E."/>
            <person name="Wrobel A."/>
            <person name="Rasinkangas P."/>
            <person name="Parkhill J."/>
            <person name="Rea M.C."/>
            <person name="O'Sullivan O."/>
            <person name="Ritari J."/>
            <person name="Douillard F.P."/>
            <person name="Paul Ross R."/>
            <person name="Yang R."/>
            <person name="Briner A.E."/>
            <person name="Felis G.E."/>
            <person name="de Vos W.M."/>
            <person name="Barrangou R."/>
            <person name="Klaenhammer T.R."/>
            <person name="Caufield P.W."/>
            <person name="Cui Y."/>
            <person name="Zhang H."/>
            <person name="O'Toole P.W."/>
        </authorList>
    </citation>
    <scope>NUCLEOTIDE SEQUENCE [LARGE SCALE GENOMIC DNA]</scope>
    <source>
        <strain evidence="2 3">DSM 15429</strain>
    </source>
</reference>
<evidence type="ECO:0000313" key="3">
    <source>
        <dbReference type="Proteomes" id="UP000051835"/>
    </source>
</evidence>
<organism evidence="2 3">
    <name type="scientific">Levilactobacillus spicheri DSM 15429</name>
    <dbReference type="NCBI Taxonomy" id="1423805"/>
    <lineage>
        <taxon>Bacteria</taxon>
        <taxon>Bacillati</taxon>
        <taxon>Bacillota</taxon>
        <taxon>Bacilli</taxon>
        <taxon>Lactobacillales</taxon>
        <taxon>Lactobacillaceae</taxon>
        <taxon>Levilactobacillus</taxon>
    </lineage>
</organism>
<evidence type="ECO:0000256" key="1">
    <source>
        <dbReference type="SAM" id="SignalP"/>
    </source>
</evidence>
<feature type="chain" id="PRO_5006409737" description="D-alanyl-D-alanine carboxypeptidase" evidence="1">
    <location>
        <begin position="30"/>
        <end position="236"/>
    </location>
</feature>
<evidence type="ECO:0000313" key="2">
    <source>
        <dbReference type="EMBL" id="KRL48298.1"/>
    </source>
</evidence>
<dbReference type="PATRIC" id="fig|1423805.4.peg.1462"/>
<proteinExistence type="predicted"/>
<name>A0A0R1R0N0_9LACO</name>
<dbReference type="Proteomes" id="UP000051835">
    <property type="component" value="Unassembled WGS sequence"/>
</dbReference>
<accession>A0A0R1R0N0</accession>
<keyword evidence="1" id="KW-0732">Signal</keyword>
<sequence>MMQKWVKMSLVVAMGATMTVAGMPATANAASKTKVLSTRKIAATTVHGRQGNIYSGIKLTKVRYNLKHYRYTTWTASKKAVVKKNGKKAYVTYIKSGAKHGWVYSRYLTNGKAPFNKAKKMKNDMLATKRAALSSGSANVQSTVRDQSTYEDLGDALTHSGGFGWWGDDMEDRLQDQAGLLNIYDVYKGRFSKSENENLAAMAQKVESLQPSEDNNPFESSLDNFAEALGDLIADL</sequence>
<dbReference type="AlphaFoldDB" id="A0A0R1R0N0"/>
<feature type="signal peptide" evidence="1">
    <location>
        <begin position="1"/>
        <end position="29"/>
    </location>
</feature>
<protein>
    <recommendedName>
        <fullName evidence="4">D-alanyl-D-alanine carboxypeptidase</fullName>
    </recommendedName>
</protein>
<evidence type="ECO:0008006" key="4">
    <source>
        <dbReference type="Google" id="ProtNLM"/>
    </source>
</evidence>
<comment type="caution">
    <text evidence="2">The sequence shown here is derived from an EMBL/GenBank/DDBJ whole genome shotgun (WGS) entry which is preliminary data.</text>
</comment>